<sequence>KTDEFGERISDNLQVGTGTVDPVLSIYTSRDIRQFVASGGIFTRISNGENIYGYQYGNELQSLINLDYIENSLLFGGIQLSHLLTTRDYYEYGKVSRDRGGDSIFLTGKLGTRATNKLDFEMTIQVPLYQNLNESQLTSPFIIQFGSLYRFSS</sequence>
<organism evidence="1">
    <name type="scientific">marine metagenome</name>
    <dbReference type="NCBI Taxonomy" id="408172"/>
    <lineage>
        <taxon>unclassified sequences</taxon>
        <taxon>metagenomes</taxon>
        <taxon>ecological metagenomes</taxon>
    </lineage>
</organism>
<dbReference type="AlphaFoldDB" id="A0A382E552"/>
<gene>
    <name evidence="1" type="ORF">METZ01_LOCUS198326</name>
</gene>
<name>A0A382E552_9ZZZZ</name>
<proteinExistence type="predicted"/>
<protein>
    <recommendedName>
        <fullName evidence="2">ShlB/FhaC/HecB family hemolysin secretion/activation protein</fullName>
    </recommendedName>
</protein>
<reference evidence="1" key="1">
    <citation type="submission" date="2018-05" db="EMBL/GenBank/DDBJ databases">
        <authorList>
            <person name="Lanie J.A."/>
            <person name="Ng W.-L."/>
            <person name="Kazmierczak K.M."/>
            <person name="Andrzejewski T.M."/>
            <person name="Davidsen T.M."/>
            <person name="Wayne K.J."/>
            <person name="Tettelin H."/>
            <person name="Glass J.I."/>
            <person name="Rusch D."/>
            <person name="Podicherti R."/>
            <person name="Tsui H.-C.T."/>
            <person name="Winkler M.E."/>
        </authorList>
    </citation>
    <scope>NUCLEOTIDE SEQUENCE</scope>
</reference>
<evidence type="ECO:0000313" key="1">
    <source>
        <dbReference type="EMBL" id="SVB45472.1"/>
    </source>
</evidence>
<dbReference type="EMBL" id="UINC01042608">
    <property type="protein sequence ID" value="SVB45472.1"/>
    <property type="molecule type" value="Genomic_DNA"/>
</dbReference>
<feature type="non-terminal residue" evidence="1">
    <location>
        <position position="1"/>
    </location>
</feature>
<evidence type="ECO:0008006" key="2">
    <source>
        <dbReference type="Google" id="ProtNLM"/>
    </source>
</evidence>
<accession>A0A382E552</accession>